<dbReference type="RefSeq" id="WP_317844037.1">
    <property type="nucleotide sequence ID" value="NZ_CP126170.1"/>
</dbReference>
<evidence type="ECO:0000313" key="3">
    <source>
        <dbReference type="Proteomes" id="UP001302020"/>
    </source>
</evidence>
<name>A0ABZ0JLI4_9XANT</name>
<dbReference type="EMBL" id="CP126172">
    <property type="protein sequence ID" value="WOS40669.1"/>
    <property type="molecule type" value="Genomic_DNA"/>
</dbReference>
<protein>
    <submittedName>
        <fullName evidence="2">Uncharacterized protein</fullName>
    </submittedName>
</protein>
<gene>
    <name evidence="2" type="ORF">QN243_20125</name>
</gene>
<accession>A0ABZ0JLI4</accession>
<evidence type="ECO:0000256" key="1">
    <source>
        <dbReference type="SAM" id="MobiDB-lite"/>
    </source>
</evidence>
<keyword evidence="3" id="KW-1185">Reference proteome</keyword>
<proteinExistence type="predicted"/>
<evidence type="ECO:0000313" key="2">
    <source>
        <dbReference type="EMBL" id="WOS40669.1"/>
    </source>
</evidence>
<feature type="region of interest" description="Disordered" evidence="1">
    <location>
        <begin position="1"/>
        <end position="26"/>
    </location>
</feature>
<sequence length="94" mass="10511">MSSPTPIITKPPKREPQPQPTTKAKVSLVPQGVESWRVMLKKYSTAAWGLVIALPDFYSQVLGMGVVPDRFSKLLWGVGAFGLFCSWIKQRLEH</sequence>
<reference evidence="2 3" key="1">
    <citation type="submission" date="2023-05" db="EMBL/GenBank/DDBJ databases">
        <title>Xanthomonas rydalmerenesis sp. nov., a novel Xanthomonas species isolated from Fragaria x ananassa.</title>
        <authorList>
            <person name="McKnight D.J.E."/>
            <person name="Wong-Bajracharya J."/>
            <person name="Okoh E.B."/>
            <person name="Snijders F."/>
            <person name="Lidbetter F."/>
            <person name="Webster J."/>
            <person name="Djordjevic S.P."/>
            <person name="Bogema D.R."/>
            <person name="Chapman T.A."/>
        </authorList>
    </citation>
    <scope>NUCLEOTIDE SEQUENCE [LARGE SCALE GENOMIC DNA]</scope>
    <source>
        <strain evidence="2 3">DAR34883</strain>
    </source>
</reference>
<organism evidence="2 3">
    <name type="scientific">Xanthomonas rydalmerensis</name>
    <dbReference type="NCBI Taxonomy" id="3046274"/>
    <lineage>
        <taxon>Bacteria</taxon>
        <taxon>Pseudomonadati</taxon>
        <taxon>Pseudomonadota</taxon>
        <taxon>Gammaproteobacteria</taxon>
        <taxon>Lysobacterales</taxon>
        <taxon>Lysobacteraceae</taxon>
        <taxon>Xanthomonas</taxon>
    </lineage>
</organism>
<dbReference type="Proteomes" id="UP001302020">
    <property type="component" value="Chromosome"/>
</dbReference>